<dbReference type="EMBL" id="KV878177">
    <property type="protein sequence ID" value="OJI89875.1"/>
    <property type="molecule type" value="Genomic_DNA"/>
</dbReference>
<reference evidence="3" key="1">
    <citation type="journal article" date="2017" name="Genome Biol.">
        <title>Comparative genomics reveals high biological diversity and specific adaptations in the industrially and medically important fungal genus Aspergillus.</title>
        <authorList>
            <person name="de Vries R.P."/>
            <person name="Riley R."/>
            <person name="Wiebenga A."/>
            <person name="Aguilar-Osorio G."/>
            <person name="Amillis S."/>
            <person name="Uchima C.A."/>
            <person name="Anderluh G."/>
            <person name="Asadollahi M."/>
            <person name="Askin M."/>
            <person name="Barry K."/>
            <person name="Battaglia E."/>
            <person name="Bayram O."/>
            <person name="Benocci T."/>
            <person name="Braus-Stromeyer S.A."/>
            <person name="Caldana C."/>
            <person name="Canovas D."/>
            <person name="Cerqueira G.C."/>
            <person name="Chen F."/>
            <person name="Chen W."/>
            <person name="Choi C."/>
            <person name="Clum A."/>
            <person name="Dos Santos R.A."/>
            <person name="Damasio A.R."/>
            <person name="Diallinas G."/>
            <person name="Emri T."/>
            <person name="Fekete E."/>
            <person name="Flipphi M."/>
            <person name="Freyberg S."/>
            <person name="Gallo A."/>
            <person name="Gournas C."/>
            <person name="Habgood R."/>
            <person name="Hainaut M."/>
            <person name="Harispe M.L."/>
            <person name="Henrissat B."/>
            <person name="Hilden K.S."/>
            <person name="Hope R."/>
            <person name="Hossain A."/>
            <person name="Karabika E."/>
            <person name="Karaffa L."/>
            <person name="Karanyi Z."/>
            <person name="Krasevec N."/>
            <person name="Kuo A."/>
            <person name="Kusch H."/>
            <person name="LaButti K."/>
            <person name="Lagendijk E.L."/>
            <person name="Lapidus A."/>
            <person name="Levasseur A."/>
            <person name="Lindquist E."/>
            <person name="Lipzen A."/>
            <person name="Logrieco A.F."/>
            <person name="MacCabe A."/>
            <person name="Maekelae M.R."/>
            <person name="Malavazi I."/>
            <person name="Melin P."/>
            <person name="Meyer V."/>
            <person name="Mielnichuk N."/>
            <person name="Miskei M."/>
            <person name="Molnar A.P."/>
            <person name="Mule G."/>
            <person name="Ngan C.Y."/>
            <person name="Orejas M."/>
            <person name="Orosz E."/>
            <person name="Ouedraogo J.P."/>
            <person name="Overkamp K.M."/>
            <person name="Park H.-S."/>
            <person name="Perrone G."/>
            <person name="Piumi F."/>
            <person name="Punt P.J."/>
            <person name="Ram A.F."/>
            <person name="Ramon A."/>
            <person name="Rauscher S."/>
            <person name="Record E."/>
            <person name="Riano-Pachon D.M."/>
            <person name="Robert V."/>
            <person name="Roehrig J."/>
            <person name="Ruller R."/>
            <person name="Salamov A."/>
            <person name="Salih N.S."/>
            <person name="Samson R.A."/>
            <person name="Sandor E."/>
            <person name="Sanguinetti M."/>
            <person name="Schuetze T."/>
            <person name="Sepcic K."/>
            <person name="Shelest E."/>
            <person name="Sherlock G."/>
            <person name="Sophianopoulou V."/>
            <person name="Squina F.M."/>
            <person name="Sun H."/>
            <person name="Susca A."/>
            <person name="Todd R.B."/>
            <person name="Tsang A."/>
            <person name="Unkles S.E."/>
            <person name="van de Wiele N."/>
            <person name="van Rossen-Uffink D."/>
            <person name="Oliveira J.V."/>
            <person name="Vesth T.C."/>
            <person name="Visser J."/>
            <person name="Yu J.-H."/>
            <person name="Zhou M."/>
            <person name="Andersen M.R."/>
            <person name="Archer D.B."/>
            <person name="Baker S.E."/>
            <person name="Benoit I."/>
            <person name="Brakhage A.A."/>
            <person name="Braus G.H."/>
            <person name="Fischer R."/>
            <person name="Frisvad J.C."/>
            <person name="Goldman G.H."/>
            <person name="Houbraken J."/>
            <person name="Oakley B."/>
            <person name="Pocsi I."/>
            <person name="Scazzocchio C."/>
            <person name="Seiboth B."/>
            <person name="vanKuyk P.A."/>
            <person name="Wortman J."/>
            <person name="Dyer P.S."/>
            <person name="Grigoriev I.V."/>
        </authorList>
    </citation>
    <scope>NUCLEOTIDE SEQUENCE [LARGE SCALE GENOMIC DNA]</scope>
    <source>
        <strain evidence="3">CBS 134.48</strain>
    </source>
</reference>
<dbReference type="VEuPathDB" id="FungiDB:ASPTUDRAFT_345821"/>
<gene>
    <name evidence="2" type="ORF">ASPTUDRAFT_345821</name>
</gene>
<dbReference type="AlphaFoldDB" id="A0A1L9NKS1"/>
<organism evidence="2 3">
    <name type="scientific">Aspergillus tubingensis (strain CBS 134.48)</name>
    <dbReference type="NCBI Taxonomy" id="767770"/>
    <lineage>
        <taxon>Eukaryota</taxon>
        <taxon>Fungi</taxon>
        <taxon>Dikarya</taxon>
        <taxon>Ascomycota</taxon>
        <taxon>Pezizomycotina</taxon>
        <taxon>Eurotiomycetes</taxon>
        <taxon>Eurotiomycetidae</taxon>
        <taxon>Eurotiales</taxon>
        <taxon>Aspergillaceae</taxon>
        <taxon>Aspergillus</taxon>
        <taxon>Aspergillus subgen. Circumdati</taxon>
    </lineage>
</organism>
<protein>
    <submittedName>
        <fullName evidence="2">Uncharacterized protein</fullName>
    </submittedName>
</protein>
<proteinExistence type="predicted"/>
<evidence type="ECO:0000313" key="2">
    <source>
        <dbReference type="EMBL" id="OJI89875.1"/>
    </source>
</evidence>
<dbReference type="Proteomes" id="UP000184304">
    <property type="component" value="Unassembled WGS sequence"/>
</dbReference>
<accession>A0A1L9NKS1</accession>
<evidence type="ECO:0000256" key="1">
    <source>
        <dbReference type="SAM" id="MobiDB-lite"/>
    </source>
</evidence>
<evidence type="ECO:0000313" key="3">
    <source>
        <dbReference type="Proteomes" id="UP000184304"/>
    </source>
</evidence>
<sequence>MINCSSDSLNGVDRRTATAQQHLSRSPPDRPRKWLRQLPSWAKRVSFSLLSAAGLPARLSARPCPRELDLLIGAIYRAFHHLFALSTLWTVPPTPRFAIRLSVPPSPLSRLLRKANPPPLLQISAPPLGSPLPLRHAPCTIATKAELTTNNPERRDWT</sequence>
<feature type="region of interest" description="Disordered" evidence="1">
    <location>
        <begin position="1"/>
        <end position="31"/>
    </location>
</feature>
<name>A0A1L9NKS1_ASPTC</name>
<keyword evidence="3" id="KW-1185">Reference proteome</keyword>